<evidence type="ECO:0000256" key="2">
    <source>
        <dbReference type="ARBA" id="ARBA00022840"/>
    </source>
</evidence>
<proteinExistence type="predicted"/>
<reference evidence="3" key="1">
    <citation type="submission" date="2022-08" db="EMBL/GenBank/DDBJ databases">
        <authorList>
            <person name="Kallberg Y."/>
            <person name="Tangrot J."/>
            <person name="Rosling A."/>
        </authorList>
    </citation>
    <scope>NUCLEOTIDE SEQUENCE</scope>
    <source>
        <strain evidence="3">Wild A</strain>
    </source>
</reference>
<dbReference type="PANTHER" id="PTHR14187">
    <property type="entry name" value="ALPHA KINASE/ELONGATION FACTOR 2 KINASE"/>
    <property type="match status" value="1"/>
</dbReference>
<dbReference type="PANTHER" id="PTHR14187:SF5">
    <property type="entry name" value="HEAT SHOCK 70 KDA PROTEIN 12A"/>
    <property type="match status" value="1"/>
</dbReference>
<comment type="caution">
    <text evidence="3">The sequence shown here is derived from an EMBL/GenBank/DDBJ whole genome shotgun (WGS) entry which is preliminary data.</text>
</comment>
<dbReference type="Proteomes" id="UP001153678">
    <property type="component" value="Unassembled WGS sequence"/>
</dbReference>
<evidence type="ECO:0000313" key="4">
    <source>
        <dbReference type="Proteomes" id="UP001153678"/>
    </source>
</evidence>
<dbReference type="GO" id="GO:0140662">
    <property type="term" value="F:ATP-dependent protein folding chaperone"/>
    <property type="evidence" value="ECO:0007669"/>
    <property type="project" value="InterPro"/>
</dbReference>
<dbReference type="PRINTS" id="PR00301">
    <property type="entry name" value="HEATSHOCK70"/>
</dbReference>
<sequence>MSWRDDIRVVVGIDFGTTYSGFAYCHLEDVNEEIYINELWPGITGPFKTNTVLQYDDDFENVVLWGNPALCKKPKTVSNNWSGIDFMTNVLLVLTVPAEYSEKDKAIMRECLFEAGLIEKRSSEKLQLTTEPEAAAIFCMDSCLKEHKLTAPGTIFMIVDCGGGTVDLTTRKLLGENQLGEVTERAGDFCGSTFVEKEFIKLLEKEVGSLAVELFKKQHYCQMQYMLQDFCRKAKIQFSDDDPNFTYELDLDSVAPSLKQYITGEEEEIMKERDWEIEIDFIAIKSMFDPIVNRIIDLIGTQLKNSSGKCSAIFLVGGFSQSKYLQKAIKNKFSQEVGIISVPTHPIAAVVHGAALYGKSLKDEENLEDLSSSKRIIMTRKLTHTFGVLISPEWEIEDPPERITPCGRIEKFLLLAKRGTDATINQEFTDTLYPVYAEQTKLKFKVYHTKNQDAVYCDEPGMKLLGTLLIDLPDAHLGTKRPVTFSLSFGGIEIRAKAYNKTN</sequence>
<dbReference type="SUPFAM" id="SSF53067">
    <property type="entry name" value="Actin-like ATPase domain"/>
    <property type="match status" value="2"/>
</dbReference>
<name>A0A9W4WU36_9GLOM</name>
<protein>
    <submittedName>
        <fullName evidence="3">17212_t:CDS:1</fullName>
    </submittedName>
</protein>
<keyword evidence="2" id="KW-0067">ATP-binding</keyword>
<dbReference type="InterPro" id="IPR043129">
    <property type="entry name" value="ATPase_NBD"/>
</dbReference>
<dbReference type="EMBL" id="CAMKVN010004432">
    <property type="protein sequence ID" value="CAI2187062.1"/>
    <property type="molecule type" value="Genomic_DNA"/>
</dbReference>
<keyword evidence="1" id="KW-0547">Nucleotide-binding</keyword>
<evidence type="ECO:0000256" key="1">
    <source>
        <dbReference type="ARBA" id="ARBA00022741"/>
    </source>
</evidence>
<accession>A0A9W4WU36</accession>
<dbReference type="InterPro" id="IPR013126">
    <property type="entry name" value="Hsp_70_fam"/>
</dbReference>
<dbReference type="Pfam" id="PF00012">
    <property type="entry name" value="HSP70"/>
    <property type="match status" value="1"/>
</dbReference>
<gene>
    <name evidence="3" type="ORF">FWILDA_LOCUS12888</name>
</gene>
<feature type="non-terminal residue" evidence="3">
    <location>
        <position position="503"/>
    </location>
</feature>
<evidence type="ECO:0000313" key="3">
    <source>
        <dbReference type="EMBL" id="CAI2187062.1"/>
    </source>
</evidence>
<dbReference type="OrthoDB" id="2963168at2759"/>
<dbReference type="Gene3D" id="3.90.640.10">
    <property type="entry name" value="Actin, Chain A, domain 4"/>
    <property type="match status" value="1"/>
</dbReference>
<dbReference type="Gene3D" id="3.30.420.40">
    <property type="match status" value="3"/>
</dbReference>
<organism evidence="3 4">
    <name type="scientific">Funneliformis geosporum</name>
    <dbReference type="NCBI Taxonomy" id="1117311"/>
    <lineage>
        <taxon>Eukaryota</taxon>
        <taxon>Fungi</taxon>
        <taxon>Fungi incertae sedis</taxon>
        <taxon>Mucoromycota</taxon>
        <taxon>Glomeromycotina</taxon>
        <taxon>Glomeromycetes</taxon>
        <taxon>Glomerales</taxon>
        <taxon>Glomeraceae</taxon>
        <taxon>Funneliformis</taxon>
    </lineage>
</organism>
<dbReference type="AlphaFoldDB" id="A0A9W4WU36"/>
<dbReference type="GO" id="GO:0005524">
    <property type="term" value="F:ATP binding"/>
    <property type="evidence" value="ECO:0007669"/>
    <property type="project" value="UniProtKB-KW"/>
</dbReference>
<keyword evidence="4" id="KW-1185">Reference proteome</keyword>